<comment type="similarity">
    <text evidence="1 2">Belongs to the phD/YefM antitoxin family.</text>
</comment>
<proteinExistence type="inferred from homology"/>
<dbReference type="InterPro" id="IPR036165">
    <property type="entry name" value="YefM-like_sf"/>
</dbReference>
<dbReference type="PANTHER" id="PTHR35377">
    <property type="entry name" value="ANTITOXIN VAPB49-RELATED-RELATED"/>
    <property type="match status" value="1"/>
</dbReference>
<geneLocation type="plasmid" evidence="4">
    <name>pts485</name>
</geneLocation>
<dbReference type="Proteomes" id="UP000232638">
    <property type="component" value="Plasmid pTs485"/>
</dbReference>
<dbReference type="Pfam" id="PF02604">
    <property type="entry name" value="PhdYeFM_antitox"/>
    <property type="match status" value="1"/>
</dbReference>
<sequence length="76" mass="8567">MIQVNIHEAKTQLSKIIDQACRGEEVVIAKAGTPVVRLTPIAPRPSRRQFGALSGKARVDQRFFEPLPEDELRAWE</sequence>
<name>A0A2K8UK77_9GAMM</name>
<comment type="function">
    <text evidence="2">Antitoxin component of a type II toxin-antitoxin (TA) system.</text>
</comment>
<dbReference type="NCBIfam" id="TIGR01552">
    <property type="entry name" value="phd_fam"/>
    <property type="match status" value="1"/>
</dbReference>
<dbReference type="SUPFAM" id="SSF143120">
    <property type="entry name" value="YefM-like"/>
    <property type="match status" value="1"/>
</dbReference>
<dbReference type="InterPro" id="IPR051416">
    <property type="entry name" value="phD-YefM_TA_antitoxins"/>
</dbReference>
<protein>
    <recommendedName>
        <fullName evidence="2">Antitoxin</fullName>
    </recommendedName>
</protein>
<dbReference type="AlphaFoldDB" id="A0A2K8UK77"/>
<keyword evidence="4" id="KW-1185">Reference proteome</keyword>
<dbReference type="KEGG" id="tsy:THSYN_32125"/>
<evidence type="ECO:0000256" key="2">
    <source>
        <dbReference type="RuleBase" id="RU362080"/>
    </source>
</evidence>
<dbReference type="InterPro" id="IPR006442">
    <property type="entry name" value="Antitoxin_Phd/YefM"/>
</dbReference>
<dbReference type="PANTHER" id="PTHR35377:SF4">
    <property type="entry name" value="PREVENT-HOST-DEATH FAMILY PROTEIN"/>
    <property type="match status" value="1"/>
</dbReference>
<dbReference type="Gene3D" id="3.40.1620.10">
    <property type="entry name" value="YefM-like domain"/>
    <property type="match status" value="1"/>
</dbReference>
<organism evidence="3 4">
    <name type="scientific">Candidatus Thiodictyon syntrophicum</name>
    <dbReference type="NCBI Taxonomy" id="1166950"/>
    <lineage>
        <taxon>Bacteria</taxon>
        <taxon>Pseudomonadati</taxon>
        <taxon>Pseudomonadota</taxon>
        <taxon>Gammaproteobacteria</taxon>
        <taxon>Chromatiales</taxon>
        <taxon>Chromatiaceae</taxon>
        <taxon>Thiodictyon</taxon>
    </lineage>
</organism>
<gene>
    <name evidence="3" type="ORF">THSYN_32125</name>
</gene>
<evidence type="ECO:0000256" key="1">
    <source>
        <dbReference type="ARBA" id="ARBA00009981"/>
    </source>
</evidence>
<dbReference type="RefSeq" id="WP_100923181.1">
    <property type="nucleotide sequence ID" value="NZ_CP020372.1"/>
</dbReference>
<dbReference type="EMBL" id="CP020372">
    <property type="protein sequence ID" value="AUB85561.1"/>
    <property type="molecule type" value="Genomic_DNA"/>
</dbReference>
<dbReference type="OrthoDB" id="9800503at2"/>
<accession>A0A2K8UK77</accession>
<reference evidence="3 4" key="1">
    <citation type="submission" date="2017-03" db="EMBL/GenBank/DDBJ databases">
        <title>Complete genome sequence of Candidatus 'Thiodictyon syntrophicum' sp. nov. strain Cad16T, a photolithoautotroph purple sulfur bacterium isolated from an alpine meromictic lake.</title>
        <authorList>
            <person name="Luedin S.M."/>
            <person name="Pothier J.F."/>
            <person name="Danza F."/>
            <person name="Storelli N."/>
            <person name="Wittwer M."/>
            <person name="Tonolla M."/>
        </authorList>
    </citation>
    <scope>NUCLEOTIDE SEQUENCE [LARGE SCALE GENOMIC DNA]</scope>
    <source>
        <strain evidence="3 4">Cad16T</strain>
        <plasmid evidence="4">Plasmid pts485</plasmid>
    </source>
</reference>
<evidence type="ECO:0000313" key="4">
    <source>
        <dbReference type="Proteomes" id="UP000232638"/>
    </source>
</evidence>
<keyword evidence="3" id="KW-0614">Plasmid</keyword>
<evidence type="ECO:0000313" key="3">
    <source>
        <dbReference type="EMBL" id="AUB85561.1"/>
    </source>
</evidence>